<dbReference type="InterPro" id="IPR036869">
    <property type="entry name" value="J_dom_sf"/>
</dbReference>
<dbReference type="InterPro" id="IPR001623">
    <property type="entry name" value="DnaJ_domain"/>
</dbReference>
<dbReference type="Proteomes" id="UP000477951">
    <property type="component" value="Unassembled WGS sequence"/>
</dbReference>
<evidence type="ECO:0000259" key="2">
    <source>
        <dbReference type="PROSITE" id="PS50076"/>
    </source>
</evidence>
<evidence type="ECO:0000313" key="8">
    <source>
        <dbReference type="Proteomes" id="UP000477951"/>
    </source>
</evidence>
<dbReference type="SUPFAM" id="SSF46565">
    <property type="entry name" value="Chaperone J-domain"/>
    <property type="match status" value="1"/>
</dbReference>
<feature type="region of interest" description="Disordered" evidence="1">
    <location>
        <begin position="92"/>
        <end position="128"/>
    </location>
</feature>
<feature type="compositionally biased region" description="Polar residues" evidence="1">
    <location>
        <begin position="108"/>
        <end position="120"/>
    </location>
</feature>
<evidence type="ECO:0000313" key="4">
    <source>
        <dbReference type="EMBL" id="MUZ73954.1"/>
    </source>
</evidence>
<dbReference type="PROSITE" id="PS50076">
    <property type="entry name" value="DNAJ_2"/>
    <property type="match status" value="1"/>
</dbReference>
<dbReference type="Pfam" id="PF00226">
    <property type="entry name" value="DnaJ"/>
    <property type="match status" value="1"/>
</dbReference>
<dbReference type="PRINTS" id="PR00625">
    <property type="entry name" value="JDOMAIN"/>
</dbReference>
<dbReference type="OrthoDB" id="9786294at2"/>
<feature type="domain" description="J" evidence="2">
    <location>
        <begin position="144"/>
        <end position="201"/>
    </location>
</feature>
<accession>A0A109CYF1</accession>
<dbReference type="CDD" id="cd06257">
    <property type="entry name" value="DnaJ"/>
    <property type="match status" value="1"/>
</dbReference>
<evidence type="ECO:0000313" key="7">
    <source>
        <dbReference type="Proteomes" id="UP000440716"/>
    </source>
</evidence>
<proteinExistence type="predicted"/>
<dbReference type="RefSeq" id="WP_060716202.1">
    <property type="nucleotide sequence ID" value="NZ_CP055266.1"/>
</dbReference>
<dbReference type="EMBL" id="QUSG01000005">
    <property type="protein sequence ID" value="KAA3528058.1"/>
    <property type="molecule type" value="Genomic_DNA"/>
</dbReference>
<dbReference type="Proteomes" id="UP000440716">
    <property type="component" value="Unassembled WGS sequence"/>
</dbReference>
<dbReference type="EMBL" id="WPHR01000011">
    <property type="protein sequence ID" value="MUZ73954.1"/>
    <property type="molecule type" value="Genomic_DNA"/>
</dbReference>
<name>A0A109CYF1_AGRVI</name>
<dbReference type="SMART" id="SM00271">
    <property type="entry name" value="DnaJ"/>
    <property type="match status" value="1"/>
</dbReference>
<dbReference type="Proteomes" id="UP000436911">
    <property type="component" value="Unassembled WGS sequence"/>
</dbReference>
<evidence type="ECO:0000313" key="3">
    <source>
        <dbReference type="EMBL" id="KAA3528058.1"/>
    </source>
</evidence>
<reference evidence="7 8" key="2">
    <citation type="submission" date="2019-12" db="EMBL/GenBank/DDBJ databases">
        <title>Whole-genome sequencing of Allorhizobium vitis.</title>
        <authorList>
            <person name="Gan H.M."/>
            <person name="Szegedi E."/>
            <person name="Burr T."/>
            <person name="Savka M.A."/>
        </authorList>
    </citation>
    <scope>NUCLEOTIDE SEQUENCE [LARGE SCALE GENOMIC DNA]</scope>
    <source>
        <strain evidence="5 7">CG415</strain>
        <strain evidence="4 8">CG516</strain>
    </source>
</reference>
<dbReference type="EMBL" id="WPHU01000001">
    <property type="protein sequence ID" value="MVA54589.1"/>
    <property type="molecule type" value="Genomic_DNA"/>
</dbReference>
<dbReference type="Gene3D" id="1.10.287.110">
    <property type="entry name" value="DnaJ domain"/>
    <property type="match status" value="1"/>
</dbReference>
<dbReference type="AlphaFoldDB" id="A0A109CYF1"/>
<reference evidence="3 6" key="1">
    <citation type="submission" date="2018-08" db="EMBL/GenBank/DDBJ databases">
        <title>Genome sequencing of Agrobacterium vitis strain ICMP 10754.</title>
        <authorList>
            <person name="Visnovsky S.B."/>
            <person name="Pitman A.R."/>
        </authorList>
    </citation>
    <scope>NUCLEOTIDE SEQUENCE [LARGE SCALE GENOMIC DNA]</scope>
    <source>
        <strain evidence="3 6">ICMP 10754</strain>
    </source>
</reference>
<sequence length="202" mass="22154">MTSDSKIFVGLRSTRKKPAPDRGSTGPKCQWDGCDKAGTHRAPVGQIAEGLYLLFCADHVKTYTKGYNFAPNLSDPVTARYQKDAASGKLQTWGTSVNKPSEIPLPSTARSGSAKATNARKSAAQRQAEKLDTQRRKLKVLEAKAFETLGLSPDATPEEIRSRYKQMLKLHHPDANNGDRNSEDKLQASIDAHKILKLNGFC</sequence>
<evidence type="ECO:0000313" key="6">
    <source>
        <dbReference type="Proteomes" id="UP000436911"/>
    </source>
</evidence>
<feature type="region of interest" description="Disordered" evidence="1">
    <location>
        <begin position="1"/>
        <end position="28"/>
    </location>
</feature>
<gene>
    <name evidence="3" type="ORF">DXT89_12490</name>
    <name evidence="5" type="ORF">GOZ88_00510</name>
    <name evidence="4" type="ORF">GOZ90_14795</name>
</gene>
<comment type="caution">
    <text evidence="5">The sequence shown here is derived from an EMBL/GenBank/DDBJ whole genome shotgun (WGS) entry which is preliminary data.</text>
</comment>
<organism evidence="5 7">
    <name type="scientific">Agrobacterium vitis</name>
    <name type="common">Rhizobium vitis</name>
    <dbReference type="NCBI Taxonomy" id="373"/>
    <lineage>
        <taxon>Bacteria</taxon>
        <taxon>Pseudomonadati</taxon>
        <taxon>Pseudomonadota</taxon>
        <taxon>Alphaproteobacteria</taxon>
        <taxon>Hyphomicrobiales</taxon>
        <taxon>Rhizobiaceae</taxon>
        <taxon>Rhizobium/Agrobacterium group</taxon>
        <taxon>Agrobacterium</taxon>
    </lineage>
</organism>
<evidence type="ECO:0000256" key="1">
    <source>
        <dbReference type="SAM" id="MobiDB-lite"/>
    </source>
</evidence>
<protein>
    <submittedName>
        <fullName evidence="3 5">DnaJ domain-containing protein</fullName>
    </submittedName>
</protein>
<evidence type="ECO:0000313" key="5">
    <source>
        <dbReference type="EMBL" id="MVA54589.1"/>
    </source>
</evidence>
<dbReference type="GeneID" id="60680340"/>